<organism evidence="1 2">
    <name type="scientific">Mobilicoccus caccae</name>
    <dbReference type="NCBI Taxonomy" id="1859295"/>
    <lineage>
        <taxon>Bacteria</taxon>
        <taxon>Bacillati</taxon>
        <taxon>Actinomycetota</taxon>
        <taxon>Actinomycetes</taxon>
        <taxon>Micrococcales</taxon>
        <taxon>Dermatophilaceae</taxon>
        <taxon>Mobilicoccus</taxon>
    </lineage>
</organism>
<evidence type="ECO:0000313" key="1">
    <source>
        <dbReference type="EMBL" id="GMA41715.1"/>
    </source>
</evidence>
<protein>
    <submittedName>
        <fullName evidence="1">Uncharacterized protein</fullName>
    </submittedName>
</protein>
<keyword evidence="2" id="KW-1185">Reference proteome</keyword>
<gene>
    <name evidence="1" type="ORF">GCM10025883_37600</name>
</gene>
<proteinExistence type="predicted"/>
<sequence>MRHSHCLFYVDLTKKKHPGLNLRDNLPATYRNINTWCSQHPAVCGIATGVVGGAAGKAISKAWKALTLLF</sequence>
<evidence type="ECO:0000313" key="2">
    <source>
        <dbReference type="Proteomes" id="UP001157126"/>
    </source>
</evidence>
<dbReference type="Proteomes" id="UP001157126">
    <property type="component" value="Unassembled WGS sequence"/>
</dbReference>
<dbReference type="EMBL" id="BSUO01000001">
    <property type="protein sequence ID" value="GMA41715.1"/>
    <property type="molecule type" value="Genomic_DNA"/>
</dbReference>
<reference evidence="2" key="1">
    <citation type="journal article" date="2019" name="Int. J. Syst. Evol. Microbiol.">
        <title>The Global Catalogue of Microorganisms (GCM) 10K type strain sequencing project: providing services to taxonomists for standard genome sequencing and annotation.</title>
        <authorList>
            <consortium name="The Broad Institute Genomics Platform"/>
            <consortium name="The Broad Institute Genome Sequencing Center for Infectious Disease"/>
            <person name="Wu L."/>
            <person name="Ma J."/>
        </authorList>
    </citation>
    <scope>NUCLEOTIDE SEQUENCE [LARGE SCALE GENOMIC DNA]</scope>
    <source>
        <strain evidence="2">NBRC 113072</strain>
    </source>
</reference>
<name>A0ABQ6IWN9_9MICO</name>
<comment type="caution">
    <text evidence="1">The sequence shown here is derived from an EMBL/GenBank/DDBJ whole genome shotgun (WGS) entry which is preliminary data.</text>
</comment>
<accession>A0ABQ6IWN9</accession>